<evidence type="ECO:0000313" key="1">
    <source>
        <dbReference type="Proteomes" id="UP001732780"/>
    </source>
</evidence>
<gene>
    <name evidence="2" type="primary">MYO18B</name>
</gene>
<name>A0AC58PS62_CAMBA</name>
<dbReference type="RefSeq" id="XP_074212862.1">
    <property type="nucleotide sequence ID" value="XM_074356761.1"/>
</dbReference>
<keyword evidence="1" id="KW-1185">Reference proteome</keyword>
<dbReference type="Proteomes" id="UP001732780">
    <property type="component" value="Chromosome 32"/>
</dbReference>
<accession>A0AC58PS62</accession>
<protein>
    <submittedName>
        <fullName evidence="2">Unconventional myosin-XVIIIb isoform X1</fullName>
    </submittedName>
</protein>
<evidence type="ECO:0000313" key="2">
    <source>
        <dbReference type="RefSeq" id="XP_074212862.1"/>
    </source>
</evidence>
<reference evidence="2" key="1">
    <citation type="submission" date="2025-08" db="UniProtKB">
        <authorList>
            <consortium name="RefSeq"/>
        </authorList>
    </citation>
    <scope>IDENTIFICATION</scope>
    <source>
        <tissue evidence="2">Blood</tissue>
    </source>
</reference>
<proteinExistence type="predicted"/>
<sequence length="2660" mass="294671">MHWRVKGGVVQKLLSGCLCPSRTDLDAASRIMLTPAAPLPYDAVSVPSRGAVWCKREPSLVCLLLHSSQEEIREEDKSPPPSSPPPLFSVIPGGFIRQLVRETEKESKEARQRKEAALSSPERETPEIPFNQPNSKSDNSTKSGSQQISSSSQSADILGRKSEGAGTVDPMLMTSINGERPQESGPSGTPARKPLPFKRGVRRGDVLLMVAKLDLDSARPEQRTQPRGAPTCKTPPPATDPGVEKKGETSETPCGPQASTKDAAPKAERTQAGGLGDLGTVLPTEGEKDQGTVRKGGGAPQTKGVKGGELQGTEGPGEGGQPGTVEKRGGDPSSKVAKGNLSQEAAGERKWAGARTQVRRWGVSLGRRSRWDGPQSKKDKEGVLLSQANKTEEPQAKAEKVGTAQGQVGEAPGAMERAGQPQGEMEKVGQPQGRSGEAGKAGRKTEKGSQAPKEMDARGETPAAAGKEDQPESRGQEAEEPCTSTGDGGPELELEGPRKPALESCAERPEMKSREGPALQEGSGGGQSRVSDQAPEDRWYEAEKVWLVQKDGFTLATVLKPDEGTADLPAGRVRLCIDADKSITEVDEDQLHRANPPELDQADDLASLVSVNESSVLNTLLHRYRAQLPHTCAGPDLIVLQPRGPPAPSTSKVPRGRRDGLPAHLSSLAQRAYWAMLSQRRDQSIVALGRSGAGKTSCCEQVLEHLVGMAGSVDGRVSVEKIRATFTVLRAFGSVSTSHSRSATRFAMVMSLDFNATGRVTAAQLQTMLLEKSRVARQLEGEGSFEVFSQMLAGLDLDLRTDLYLHQMADSNSFGMGVWPKPEGKQRTAAAFAQLQGAMETLGISKSEQRAIWRVLAAIYHLGAAGACKVGRKQFMRFEWANHAAEALGCDYEELNMATFKHHLRQIIEQVTSGPSRRSPDDEDTSSGLKMTGAECVEGMAAGLYQEVFAAVVSLINRSFSSQHLSMASIMVVDSPGFQNPRHQGKDRAASFEELCHNYIHERLQLLFYQRTFVSTLERFREENVPMSFDLPEPSPGATVDLVDQSPSQVRLLAGGGAEDARGLFWVLDEEVRVEGSSDGVVLERLQAAFEKKEAGAEGTSALRTCEQPLQCEIAHQLGHDPVRYDLTGWLHRAKPNLSALDAYQVLQQSRREELRGLFQSRAKLSPVCRAVAGLEGTSQQAQQRSCMVRRTFASSFAAVKRKAPCCQIKLQMDALISMIRRSQLHFIHCLVPSPAVESRAGQASPTPPQPGGDKPRAGGSLPLDISALRVQLAGSYILEALRLHRTGYADHMGLTQFRRRFQVLDPLLMKKLLSAPEGINERKLCCELLELEVFTPSAKPSVRNTRVMAMSFLQQTFMRASQTQTGAAREGQRAGEAVTGDMAVEELLQTLDLEKKAVAVGHSQVFLKAGVVSRLEKQREKLVSHSIVLFQAACRGFLSRQEFKKLKIHRLAARCIQKNMAVFLAVKDWPWWQLLGSLRPLLSVTIGEAQLRAKEEELTMLRQKLEKSEKSRNELRQNTDLLESKIAELTTELADERFKGDMACQVLESERAEWLRASREVQELKSKHEQVQKSLREVEKRLEEAQQKIQLNDLERSRTGGADEWQMRFDCAQMENEFLRKRLQQSEERLDSELASRKELEQKLGELQTAYEGAKKMAHQLKRKCRHLTCDLEDTRFLLESQQSRNHELEKKQKKFDTQLAQVLGESVFEKGLREKVTQENTSVRCELGRLQQCLEQKEQETLQLKREVEMLQAHKQELLGSPSLGENCIASLKERLWKLESSALEQEKIQNQQENTIKQLEQLRQRFELEIERMKQMHQKDREDKEEELEDIRQSCQRRLRQLEMQLEQEYEEKQMVLHEKQDLEGLIGTLCDQIGHRDFDVEKRLRRDLRRTHALLSDVQLLLGTMEDGRTSVSKEELEKVQSQLEQSEAKCEDALKTQKALTTDLENMHSELEHMTRSKSLVDEQLHRLQFERADLLKRMDEDQDDLNDLMQKHKDLIAQSAADIGQIQELQLQLEEAKKEKHKLQEQLQVAQMRVEYLERSTVDRAIVSRQEAVICDLENKTEFQKVQIKRFEVLVIRLRDSLIKMGEELSQAATSESQQRESSQYYQRRLEELKADMEELVQREAEASRRCVELEKYVEELAAVRQTLQTDLETSIRRIADLQAALEEVASSDSDTESVQTAVDRGSGGTKEIDNVSILSSRPEGSLQSWLSCTLSLATDTVRTPSRQSAVSSRILSPRLHEEAGDAERTQRSSALGGARDFRSQTSGDKAVSPLSLRRRKSSHSGDGEECGVQRKPPERSGALSSSPSSSPSSRSRDTSPLSRDKLPSPSAALSEFVEGLRRRRAQRGRGSPLGLEDGPTLPIYQTTGASALRRARAGSDEGTLSLRSGAESPLDTAGTAGSSAGLLRSTSLKCISFGSIGGPSLLPEKQKTRFSSCESLLESGPGPGRKPSSPSAPRDSFLSPTLRPRRRCLESSLDDAGCLDLGKEPLVFQNRQFAHLMEDPLGSDPFSWKVPNLNYERKTKVNFDDFLPAIRKPEMPMSLARAARDGQDSSQHSSVHFETEEADRGFLSGITTILKKSPESREDPAHLSDSSSSSSSIVSFKSADSIKSRPRVPQLEGDGGERTSPETRELGAGRKDEDVESIMKKYLQK</sequence>
<organism evidence="1 2">
    <name type="scientific">Camelus bactrianus</name>
    <name type="common">Bactrian camel</name>
    <dbReference type="NCBI Taxonomy" id="9837"/>
    <lineage>
        <taxon>Eukaryota</taxon>
        <taxon>Metazoa</taxon>
        <taxon>Chordata</taxon>
        <taxon>Craniata</taxon>
        <taxon>Vertebrata</taxon>
        <taxon>Euteleostomi</taxon>
        <taxon>Mammalia</taxon>
        <taxon>Eutheria</taxon>
        <taxon>Laurasiatheria</taxon>
        <taxon>Artiodactyla</taxon>
        <taxon>Tylopoda</taxon>
        <taxon>Camelidae</taxon>
        <taxon>Camelus</taxon>
    </lineage>
</organism>